<feature type="compositionally biased region" description="Polar residues" evidence="1">
    <location>
        <begin position="10"/>
        <end position="20"/>
    </location>
</feature>
<dbReference type="Pfam" id="PF00650">
    <property type="entry name" value="CRAL_TRIO"/>
    <property type="match status" value="1"/>
</dbReference>
<dbReference type="Gene3D" id="3.40.525.10">
    <property type="entry name" value="CRAL-TRIO lipid binding domain"/>
    <property type="match status" value="1"/>
</dbReference>
<dbReference type="Pfam" id="PF03765">
    <property type="entry name" value="CRAL_TRIO_N"/>
    <property type="match status" value="1"/>
</dbReference>
<dbReference type="SUPFAM" id="SSF46938">
    <property type="entry name" value="CRAL/TRIO N-terminal domain"/>
    <property type="match status" value="1"/>
</dbReference>
<dbReference type="SMART" id="SM00516">
    <property type="entry name" value="SEC14"/>
    <property type="match status" value="1"/>
</dbReference>
<dbReference type="PROSITE" id="PS50191">
    <property type="entry name" value="CRAL_TRIO"/>
    <property type="match status" value="1"/>
</dbReference>
<sequence length="258" mass="30385">MTYLLKSRSEPTQLLPASSEEQQRKINEVRELLGDLPTEMPNFLSDATIRRFLRARNWSTTKATKSLKETTSWRRHYKPEKIRWESIADSENEAKRAYIPDYLDKNGRMVFVTLPAIKTKTSEKDHLKYLVYNLETLLMYSEDAEEECIVWISDFQGWAISSTPFSLTRQSLHIIQQYYPGLIAVAILTNPPIIFESFWKIIKRFLEPRMNEKVKFIYSNNSESQKIMERMKRRDRVRGSWTQDNGEASSNNTKPNED</sequence>
<keyword evidence="4" id="KW-1185">Reference proteome</keyword>
<dbReference type="PANTHER" id="PTHR45824">
    <property type="entry name" value="GH16843P"/>
    <property type="match status" value="1"/>
</dbReference>
<organism evidence="3 4">
    <name type="scientific">Sorghum bicolor</name>
    <name type="common">Sorghum</name>
    <name type="synonym">Sorghum vulgare</name>
    <dbReference type="NCBI Taxonomy" id="4558"/>
    <lineage>
        <taxon>Eukaryota</taxon>
        <taxon>Viridiplantae</taxon>
        <taxon>Streptophyta</taxon>
        <taxon>Embryophyta</taxon>
        <taxon>Tracheophyta</taxon>
        <taxon>Spermatophyta</taxon>
        <taxon>Magnoliopsida</taxon>
        <taxon>Liliopsida</taxon>
        <taxon>Poales</taxon>
        <taxon>Poaceae</taxon>
        <taxon>PACMAD clade</taxon>
        <taxon>Panicoideae</taxon>
        <taxon>Andropogonodae</taxon>
        <taxon>Andropogoneae</taxon>
        <taxon>Sorghinae</taxon>
        <taxon>Sorghum</taxon>
    </lineage>
</organism>
<name>A0A1Z5R6L0_SORBI</name>
<gene>
    <name evidence="3" type="ORF">SORBI_3008G088000</name>
</gene>
<dbReference type="Proteomes" id="UP000000768">
    <property type="component" value="Chromosome 8"/>
</dbReference>
<evidence type="ECO:0000313" key="4">
    <source>
        <dbReference type="Proteomes" id="UP000000768"/>
    </source>
</evidence>
<dbReference type="InterPro" id="IPR011074">
    <property type="entry name" value="CRAL/TRIO_N_dom"/>
</dbReference>
<feature type="domain" description="CRAL-TRIO" evidence="2">
    <location>
        <begin position="86"/>
        <end position="253"/>
    </location>
</feature>
<feature type="region of interest" description="Disordered" evidence="1">
    <location>
        <begin position="1"/>
        <end position="21"/>
    </location>
</feature>
<dbReference type="InterPro" id="IPR052578">
    <property type="entry name" value="PI_Transfer_CRAL-TRIO"/>
</dbReference>
<reference evidence="4" key="2">
    <citation type="journal article" date="2018" name="Plant J.">
        <title>The Sorghum bicolor reference genome: improved assembly, gene annotations, a transcriptome atlas, and signatures of genome organization.</title>
        <authorList>
            <person name="McCormick R.F."/>
            <person name="Truong S.K."/>
            <person name="Sreedasyam A."/>
            <person name="Jenkins J."/>
            <person name="Shu S."/>
            <person name="Sims D."/>
            <person name="Kennedy M."/>
            <person name="Amirebrahimi M."/>
            <person name="Weers B.D."/>
            <person name="McKinley B."/>
            <person name="Mattison A."/>
            <person name="Morishige D.T."/>
            <person name="Grimwood J."/>
            <person name="Schmutz J."/>
            <person name="Mullet J.E."/>
        </authorList>
    </citation>
    <scope>NUCLEOTIDE SEQUENCE [LARGE SCALE GENOMIC DNA]</scope>
    <source>
        <strain evidence="4">cv. BTx623</strain>
    </source>
</reference>
<dbReference type="InterPro" id="IPR036865">
    <property type="entry name" value="CRAL-TRIO_dom_sf"/>
</dbReference>
<dbReference type="ExpressionAtlas" id="A0A1Z5R6L0">
    <property type="expression patterns" value="baseline"/>
</dbReference>
<dbReference type="SMART" id="SM01100">
    <property type="entry name" value="CRAL_TRIO_N"/>
    <property type="match status" value="1"/>
</dbReference>
<feature type="region of interest" description="Disordered" evidence="1">
    <location>
        <begin position="227"/>
        <end position="258"/>
    </location>
</feature>
<evidence type="ECO:0000259" key="2">
    <source>
        <dbReference type="PROSITE" id="PS50191"/>
    </source>
</evidence>
<dbReference type="InterPro" id="IPR036273">
    <property type="entry name" value="CRAL/TRIO_N_dom_sf"/>
</dbReference>
<evidence type="ECO:0000313" key="3">
    <source>
        <dbReference type="EMBL" id="OQU79006.1"/>
    </source>
</evidence>
<reference evidence="3 4" key="1">
    <citation type="journal article" date="2009" name="Nature">
        <title>The Sorghum bicolor genome and the diversification of grasses.</title>
        <authorList>
            <person name="Paterson A.H."/>
            <person name="Bowers J.E."/>
            <person name="Bruggmann R."/>
            <person name="Dubchak I."/>
            <person name="Grimwood J."/>
            <person name="Gundlach H."/>
            <person name="Haberer G."/>
            <person name="Hellsten U."/>
            <person name="Mitros T."/>
            <person name="Poliakov A."/>
            <person name="Schmutz J."/>
            <person name="Spannagl M."/>
            <person name="Tang H."/>
            <person name="Wang X."/>
            <person name="Wicker T."/>
            <person name="Bharti A.K."/>
            <person name="Chapman J."/>
            <person name="Feltus F.A."/>
            <person name="Gowik U."/>
            <person name="Grigoriev I.V."/>
            <person name="Lyons E."/>
            <person name="Maher C.A."/>
            <person name="Martis M."/>
            <person name="Narechania A."/>
            <person name="Otillar R.P."/>
            <person name="Penning B.W."/>
            <person name="Salamov A.A."/>
            <person name="Wang Y."/>
            <person name="Zhang L."/>
            <person name="Carpita N.C."/>
            <person name="Freeling M."/>
            <person name="Gingle A.R."/>
            <person name="Hash C.T."/>
            <person name="Keller B."/>
            <person name="Klein P."/>
            <person name="Kresovich S."/>
            <person name="McCann M.C."/>
            <person name="Ming R."/>
            <person name="Peterson D.G."/>
            <person name="Mehboob-ur-Rahman"/>
            <person name="Ware D."/>
            <person name="Westhoff P."/>
            <person name="Mayer K.F."/>
            <person name="Messing J."/>
            <person name="Rokhsar D.S."/>
        </authorList>
    </citation>
    <scope>NUCLEOTIDE SEQUENCE [LARGE SCALE GENOMIC DNA]</scope>
    <source>
        <strain evidence="4">cv. BTx623</strain>
    </source>
</reference>
<dbReference type="EMBL" id="CM000767">
    <property type="protein sequence ID" value="OQU79006.1"/>
    <property type="molecule type" value="Genomic_DNA"/>
</dbReference>
<dbReference type="AlphaFoldDB" id="A0A1Z5R6L0"/>
<dbReference type="CDD" id="cd00170">
    <property type="entry name" value="SEC14"/>
    <property type="match status" value="1"/>
</dbReference>
<dbReference type="Gramene" id="OQU79006">
    <property type="protein sequence ID" value="OQU79006"/>
    <property type="gene ID" value="SORBI_3008G088000"/>
</dbReference>
<dbReference type="InterPro" id="IPR001251">
    <property type="entry name" value="CRAL-TRIO_dom"/>
</dbReference>
<dbReference type="PANTHER" id="PTHR45824:SF10">
    <property type="entry name" value="CRAL-TRIO DOMAIN-CONTAINING PROTEIN"/>
    <property type="match status" value="1"/>
</dbReference>
<proteinExistence type="predicted"/>
<dbReference type="SUPFAM" id="SSF52087">
    <property type="entry name" value="CRAL/TRIO domain"/>
    <property type="match status" value="1"/>
</dbReference>
<feature type="compositionally biased region" description="Polar residues" evidence="1">
    <location>
        <begin position="240"/>
        <end position="258"/>
    </location>
</feature>
<protein>
    <recommendedName>
        <fullName evidence="2">CRAL-TRIO domain-containing protein</fullName>
    </recommendedName>
</protein>
<evidence type="ECO:0000256" key="1">
    <source>
        <dbReference type="SAM" id="MobiDB-lite"/>
    </source>
</evidence>
<accession>A0A1Z5R6L0</accession>